<evidence type="ECO:0000256" key="8">
    <source>
        <dbReference type="ARBA" id="ARBA00023295"/>
    </source>
</evidence>
<protein>
    <recommendedName>
        <fullName evidence="4">beta-glucosidase</fullName>
        <ecNumber evidence="4">3.2.1.21</ecNumber>
    </recommendedName>
</protein>
<organism evidence="11 12">
    <name type="scientific">Penicillium cf. viridicatum</name>
    <dbReference type="NCBI Taxonomy" id="2972119"/>
    <lineage>
        <taxon>Eukaryota</taxon>
        <taxon>Fungi</taxon>
        <taxon>Dikarya</taxon>
        <taxon>Ascomycota</taxon>
        <taxon>Pezizomycotina</taxon>
        <taxon>Eurotiomycetes</taxon>
        <taxon>Eurotiomycetidae</taxon>
        <taxon>Eurotiales</taxon>
        <taxon>Aspergillaceae</taxon>
        <taxon>Penicillium</taxon>
    </lineage>
</organism>
<reference evidence="11" key="1">
    <citation type="submission" date="2022-11" db="EMBL/GenBank/DDBJ databases">
        <authorList>
            <person name="Petersen C."/>
        </authorList>
    </citation>
    <scope>NUCLEOTIDE SEQUENCE</scope>
    <source>
        <strain evidence="11">IBT 20477</strain>
    </source>
</reference>
<dbReference type="InterPro" id="IPR036881">
    <property type="entry name" value="Glyco_hydro_3_C_sf"/>
</dbReference>
<keyword evidence="7" id="KW-0119">Carbohydrate metabolism</keyword>
<evidence type="ECO:0000256" key="7">
    <source>
        <dbReference type="ARBA" id="ARBA00023277"/>
    </source>
</evidence>
<gene>
    <name evidence="11" type="ORF">N7449_009527</name>
</gene>
<dbReference type="SMART" id="SM01217">
    <property type="entry name" value="Fn3_like"/>
    <property type="match status" value="1"/>
</dbReference>
<proteinExistence type="inferred from homology"/>
<evidence type="ECO:0000256" key="6">
    <source>
        <dbReference type="ARBA" id="ARBA00023001"/>
    </source>
</evidence>
<dbReference type="AlphaFoldDB" id="A0A9W9JAJ6"/>
<comment type="caution">
    <text evidence="11">The sequence shown here is derived from an EMBL/GenBank/DDBJ whole genome shotgun (WGS) entry which is preliminary data.</text>
</comment>
<keyword evidence="8" id="KW-0326">Glycosidase</keyword>
<dbReference type="Gene3D" id="2.60.40.10">
    <property type="entry name" value="Immunoglobulins"/>
    <property type="match status" value="1"/>
</dbReference>
<name>A0A9W9JAJ6_9EURO</name>
<dbReference type="Gene3D" id="2.60.120.260">
    <property type="entry name" value="Galactose-binding domain-like"/>
    <property type="match status" value="1"/>
</dbReference>
<dbReference type="InterPro" id="IPR013783">
    <property type="entry name" value="Ig-like_fold"/>
</dbReference>
<dbReference type="FunFam" id="2.60.40.10:FF:000495">
    <property type="entry name" value="Periplasmic beta-glucosidase"/>
    <property type="match status" value="1"/>
</dbReference>
<evidence type="ECO:0000256" key="1">
    <source>
        <dbReference type="ARBA" id="ARBA00000448"/>
    </source>
</evidence>
<keyword evidence="12" id="KW-1185">Reference proteome</keyword>
<dbReference type="InterPro" id="IPR026891">
    <property type="entry name" value="Fn3-like"/>
</dbReference>
<evidence type="ECO:0000313" key="11">
    <source>
        <dbReference type="EMBL" id="KAJ5193385.1"/>
    </source>
</evidence>
<comment type="catalytic activity">
    <reaction evidence="1">
        <text>Hydrolysis of terminal, non-reducing beta-D-glucosyl residues with release of beta-D-glucose.</text>
        <dbReference type="EC" id="3.2.1.21"/>
    </reaction>
</comment>
<dbReference type="OrthoDB" id="4361466at2759"/>
<evidence type="ECO:0000256" key="2">
    <source>
        <dbReference type="ARBA" id="ARBA00004987"/>
    </source>
</evidence>
<comment type="pathway">
    <text evidence="2">Glycan metabolism; cellulose degradation.</text>
</comment>
<dbReference type="Pfam" id="PF14310">
    <property type="entry name" value="Fn3-like"/>
    <property type="match status" value="1"/>
</dbReference>
<keyword evidence="5" id="KW-0378">Hydrolase</keyword>
<accession>A0A9W9JAJ6</accession>
<evidence type="ECO:0000256" key="9">
    <source>
        <dbReference type="ARBA" id="ARBA00023326"/>
    </source>
</evidence>
<dbReference type="Gene3D" id="3.40.50.1700">
    <property type="entry name" value="Glycoside hydrolase family 3 C-terminal domain"/>
    <property type="match status" value="1"/>
</dbReference>
<feature type="domain" description="Fibronectin type III-like" evidence="10">
    <location>
        <begin position="411"/>
        <end position="482"/>
    </location>
</feature>
<dbReference type="GO" id="GO:0008422">
    <property type="term" value="F:beta-glucosidase activity"/>
    <property type="evidence" value="ECO:0007669"/>
    <property type="project" value="UniProtKB-EC"/>
</dbReference>
<dbReference type="InterPro" id="IPR002772">
    <property type="entry name" value="Glyco_hydro_3_C"/>
</dbReference>
<keyword evidence="9" id="KW-0624">Polysaccharide degradation</keyword>
<dbReference type="PANTHER" id="PTHR42715">
    <property type="entry name" value="BETA-GLUCOSIDASE"/>
    <property type="match status" value="1"/>
</dbReference>
<dbReference type="InterPro" id="IPR008979">
    <property type="entry name" value="Galactose-bd-like_sf"/>
</dbReference>
<evidence type="ECO:0000256" key="4">
    <source>
        <dbReference type="ARBA" id="ARBA00012744"/>
    </source>
</evidence>
<evidence type="ECO:0000313" key="12">
    <source>
        <dbReference type="Proteomes" id="UP001150942"/>
    </source>
</evidence>
<evidence type="ECO:0000259" key="10">
    <source>
        <dbReference type="SMART" id="SM01217"/>
    </source>
</evidence>
<reference evidence="11" key="2">
    <citation type="journal article" date="2023" name="IMA Fungus">
        <title>Comparative genomic study of the Penicillium genus elucidates a diverse pangenome and 15 lateral gene transfer events.</title>
        <authorList>
            <person name="Petersen C."/>
            <person name="Sorensen T."/>
            <person name="Nielsen M.R."/>
            <person name="Sondergaard T.E."/>
            <person name="Sorensen J.L."/>
            <person name="Fitzpatrick D.A."/>
            <person name="Frisvad J.C."/>
            <person name="Nielsen K.L."/>
        </authorList>
    </citation>
    <scope>NUCLEOTIDE SEQUENCE</scope>
    <source>
        <strain evidence="11">IBT 20477</strain>
    </source>
</reference>
<dbReference type="InterPro" id="IPR050288">
    <property type="entry name" value="Cellulose_deg_GH3"/>
</dbReference>
<dbReference type="EC" id="3.2.1.21" evidence="4"/>
<keyword evidence="6" id="KW-0136">Cellulose degradation</keyword>
<dbReference type="PANTHER" id="PTHR42715:SF27">
    <property type="entry name" value="BETA-GLUCOSIDASE-RELATED"/>
    <property type="match status" value="1"/>
</dbReference>
<evidence type="ECO:0000256" key="3">
    <source>
        <dbReference type="ARBA" id="ARBA00005336"/>
    </source>
</evidence>
<dbReference type="Pfam" id="PF01915">
    <property type="entry name" value="Glyco_hydro_3_C"/>
    <property type="match status" value="1"/>
</dbReference>
<dbReference type="GO" id="GO:0030245">
    <property type="term" value="P:cellulose catabolic process"/>
    <property type="evidence" value="ECO:0007669"/>
    <property type="project" value="UniProtKB-KW"/>
</dbReference>
<dbReference type="SUPFAM" id="SSF49785">
    <property type="entry name" value="Galactose-binding domain-like"/>
    <property type="match status" value="1"/>
</dbReference>
<comment type="similarity">
    <text evidence="3">Belongs to the glycosyl hydrolase 3 family.</text>
</comment>
<dbReference type="SUPFAM" id="SSF52279">
    <property type="entry name" value="Beta-D-glucan exohydrolase, C-terminal domain"/>
    <property type="match status" value="1"/>
</dbReference>
<dbReference type="Proteomes" id="UP001150942">
    <property type="component" value="Unassembled WGS sequence"/>
</dbReference>
<evidence type="ECO:0000256" key="5">
    <source>
        <dbReference type="ARBA" id="ARBA00022801"/>
    </source>
</evidence>
<dbReference type="EMBL" id="JAPQKQ010000006">
    <property type="protein sequence ID" value="KAJ5193385.1"/>
    <property type="molecule type" value="Genomic_DNA"/>
</dbReference>
<sequence>MAWIWHPEWTEYPTDSAGAFVHFRKTITLTESISKLVHIQITADTKYKLYINSEFVSVGPVKGDRHLWFYDELDIQPYLRLGANTISVRVLRLYHATTHATRFPRLHVPGLLIRNGGLDPSLAIDVQTNDSWETAVDESTTLPTDISEDGFLHVYEKAGQYTTRPNWPRANWEEALLGPHDTNSEGIRLPAGSRHHLELEVKNHTTALLYFRFKCPEHAGSTMQVTYSECYEDVPDTVPWIRRKGDRRDTRKKLIGPKDEYRIPSLADQNLRGTLNYKPNYSDEDVFAPSLQILRLVHDLYGGDETGNAIADVVFGAVNPSGKMPLSFPRRNEDNPAFLNFRSERGSTKYGEGVYIGYRFYEKCKKDVAFPFGHRLSYTTFKLSSISLQKTDEEISITVNVQNTGNVDGAEVVQVYVSQQSPSINRPPKELKGFEKVFLRPQQTETVTVKILTKYATSFWDEYRNAWVQEAGRYIVQVGTSNVENPLSADFEIGQTTWWNGL</sequence>